<evidence type="ECO:0000313" key="1">
    <source>
        <dbReference type="EMBL" id="AHG87546.1"/>
    </source>
</evidence>
<reference evidence="1 4" key="2">
    <citation type="journal article" date="2014" name="Genome Announc.">
        <title>Genome Sequence and Methylome of Soil Bacterium Gemmatirosa kalamazoonensis KBS708T, a Member of the Rarely Cultivated Gemmatimonadetes Phylum.</title>
        <authorList>
            <person name="Debruyn J.M."/>
            <person name="Radosevich M."/>
            <person name="Wommack K.E."/>
            <person name="Polson S.W."/>
            <person name="Hauser L.J."/>
            <person name="Fawaz M.N."/>
            <person name="Korlach J."/>
            <person name="Tsai Y.C."/>
        </authorList>
    </citation>
    <scope>NUCLEOTIDE SEQUENCE [LARGE SCALE GENOMIC DNA]</scope>
    <source>
        <strain evidence="1 4">KBS708</strain>
    </source>
</reference>
<dbReference type="STRING" id="861299.J421_0008"/>
<accession>W0R9S0</accession>
<dbReference type="HOGENOM" id="CLU_2649290_0_0_0"/>
<dbReference type="InParanoid" id="W0R9S0"/>
<dbReference type="Proteomes" id="UP000019151">
    <property type="component" value="Chromosome"/>
</dbReference>
<protein>
    <submittedName>
        <fullName evidence="1">Uncharacterized protein</fullName>
    </submittedName>
</protein>
<evidence type="ECO:0000313" key="4">
    <source>
        <dbReference type="Proteomes" id="UP000019151"/>
    </source>
</evidence>
<gene>
    <name evidence="1" type="ORF">J421_0008</name>
    <name evidence="2" type="ORF">J421_0031</name>
    <name evidence="3" type="ORF">J421_0053</name>
</gene>
<dbReference type="KEGG" id="gba:J421_0053"/>
<evidence type="ECO:0000313" key="3">
    <source>
        <dbReference type="EMBL" id="AHG87590.1"/>
    </source>
</evidence>
<dbReference type="AlphaFoldDB" id="W0R9S0"/>
<evidence type="ECO:0000313" key="2">
    <source>
        <dbReference type="EMBL" id="AHG87569.1"/>
    </source>
</evidence>
<dbReference type="EMBL" id="CP007128">
    <property type="protein sequence ID" value="AHG87590.1"/>
    <property type="molecule type" value="Genomic_DNA"/>
</dbReference>
<organism evidence="1 4">
    <name type="scientific">Gemmatirosa kalamazoonensis</name>
    <dbReference type="NCBI Taxonomy" id="861299"/>
    <lineage>
        <taxon>Bacteria</taxon>
        <taxon>Pseudomonadati</taxon>
        <taxon>Gemmatimonadota</taxon>
        <taxon>Gemmatimonadia</taxon>
        <taxon>Gemmatimonadales</taxon>
        <taxon>Gemmatimonadaceae</taxon>
        <taxon>Gemmatirosa</taxon>
    </lineage>
</organism>
<sequence>MAVAAARLELLGADRDALRATPCDALAAEAERLAALVILEHGRDAAHALQLLDVLRELVHRLATEPAQAAPLRRSA</sequence>
<keyword evidence="4" id="KW-1185">Reference proteome</keyword>
<dbReference type="EMBL" id="CP007127">
    <property type="protein sequence ID" value="AHG87546.1"/>
    <property type="molecule type" value="Genomic_DNA"/>
</dbReference>
<proteinExistence type="predicted"/>
<dbReference type="Proteomes" id="UP000019151">
    <property type="component" value="Extrachromosomal Element ECE"/>
</dbReference>
<dbReference type="EMBL" id="CP007127">
    <property type="protein sequence ID" value="AHG87569.1"/>
    <property type="molecule type" value="Genomic_DNA"/>
</dbReference>
<reference evidence="1" key="1">
    <citation type="submission" date="2013-12" db="EMBL/GenBank/DDBJ databases">
        <authorList>
            <person name="DeBruyn J.M."/>
            <person name="Radosevich M."/>
            <person name="Wommack K.Eric."/>
            <person name="Polson S."/>
            <person name="Hauser L.J."/>
            <person name="Fawaz M.N."/>
            <person name="Korlach J."/>
            <person name="Tsai Y.-C."/>
        </authorList>
    </citation>
    <scope>NUCLEOTIDE SEQUENCE</scope>
    <source>
        <strain evidence="1">KBS708</strain>
    </source>
</reference>
<name>W0R9S0_9BACT</name>